<dbReference type="SMART" id="SM00220">
    <property type="entry name" value="S_TKc"/>
    <property type="match status" value="1"/>
</dbReference>
<feature type="domain" description="Protein kinase" evidence="9">
    <location>
        <begin position="121"/>
        <end position="404"/>
    </location>
</feature>
<comment type="cofactor">
    <cofactor evidence="1">
        <name>Mg(2+)</name>
        <dbReference type="ChEBI" id="CHEBI:18420"/>
    </cofactor>
</comment>
<keyword evidence="4 8" id="KW-0547">Nucleotide-binding</keyword>
<evidence type="ECO:0000259" key="10">
    <source>
        <dbReference type="PROSITE" id="PS50222"/>
    </source>
</evidence>
<dbReference type="InterPro" id="IPR011992">
    <property type="entry name" value="EF-hand-dom_pair"/>
</dbReference>
<evidence type="ECO:0000256" key="4">
    <source>
        <dbReference type="ARBA" id="ARBA00022741"/>
    </source>
</evidence>
<evidence type="ECO:0000256" key="8">
    <source>
        <dbReference type="PROSITE-ProRule" id="PRU10141"/>
    </source>
</evidence>
<feature type="domain" description="EF-hand" evidence="10">
    <location>
        <begin position="457"/>
        <end position="492"/>
    </location>
</feature>
<dbReference type="Pfam" id="PF00069">
    <property type="entry name" value="Pkinase"/>
    <property type="match status" value="1"/>
</dbReference>
<keyword evidence="2" id="KW-0723">Serine/threonine-protein kinase</keyword>
<dbReference type="Gene3D" id="1.10.510.10">
    <property type="entry name" value="Transferase(Phosphotransferase) domain 1"/>
    <property type="match status" value="1"/>
</dbReference>
<proteinExistence type="inferred from homology"/>
<evidence type="ECO:0000256" key="3">
    <source>
        <dbReference type="ARBA" id="ARBA00022679"/>
    </source>
</evidence>
<keyword evidence="13" id="KW-1185">Reference proteome</keyword>
<dbReference type="InterPro" id="IPR008271">
    <property type="entry name" value="Ser/Thr_kinase_AS"/>
</dbReference>
<comment type="similarity">
    <text evidence="7">Belongs to the protein kinase superfamily. Ser/Thr protein kinase family. CDPK subfamily.</text>
</comment>
<dbReference type="EMBL" id="CAXAMN010021584">
    <property type="protein sequence ID" value="CAK9061034.1"/>
    <property type="molecule type" value="Genomic_DNA"/>
</dbReference>
<dbReference type="SUPFAM" id="SSF47473">
    <property type="entry name" value="EF-hand"/>
    <property type="match status" value="1"/>
</dbReference>
<dbReference type="CDD" id="cd00051">
    <property type="entry name" value="EFh"/>
    <property type="match status" value="1"/>
</dbReference>
<dbReference type="InterPro" id="IPR000719">
    <property type="entry name" value="Prot_kinase_dom"/>
</dbReference>
<feature type="binding site" evidence="8">
    <location>
        <position position="153"/>
    </location>
    <ligand>
        <name>ATP</name>
        <dbReference type="ChEBI" id="CHEBI:30616"/>
    </ligand>
</feature>
<dbReference type="InterPro" id="IPR050205">
    <property type="entry name" value="CDPK_Ser/Thr_kinases"/>
</dbReference>
<gene>
    <name evidence="11" type="ORF">CCMP2556_LOCUS30020</name>
    <name evidence="12" type="ORF">CCMP2556_LOCUS30633</name>
</gene>
<evidence type="ECO:0000313" key="13">
    <source>
        <dbReference type="Proteomes" id="UP001642484"/>
    </source>
</evidence>
<organism evidence="11 13">
    <name type="scientific">Durusdinium trenchii</name>
    <dbReference type="NCBI Taxonomy" id="1381693"/>
    <lineage>
        <taxon>Eukaryota</taxon>
        <taxon>Sar</taxon>
        <taxon>Alveolata</taxon>
        <taxon>Dinophyceae</taxon>
        <taxon>Suessiales</taxon>
        <taxon>Symbiodiniaceae</taxon>
        <taxon>Durusdinium</taxon>
    </lineage>
</organism>
<dbReference type="PROSITE" id="PS00108">
    <property type="entry name" value="PROTEIN_KINASE_ST"/>
    <property type="match status" value="1"/>
</dbReference>
<evidence type="ECO:0000256" key="7">
    <source>
        <dbReference type="ARBA" id="ARBA00024334"/>
    </source>
</evidence>
<dbReference type="Gene3D" id="1.10.238.10">
    <property type="entry name" value="EF-hand"/>
    <property type="match status" value="1"/>
</dbReference>
<dbReference type="SUPFAM" id="SSF56112">
    <property type="entry name" value="Protein kinase-like (PK-like)"/>
    <property type="match status" value="1"/>
</dbReference>
<evidence type="ECO:0000256" key="6">
    <source>
        <dbReference type="ARBA" id="ARBA00022840"/>
    </source>
</evidence>
<reference evidence="11 13" key="1">
    <citation type="submission" date="2024-02" db="EMBL/GenBank/DDBJ databases">
        <authorList>
            <person name="Chen Y."/>
            <person name="Shah S."/>
            <person name="Dougan E. K."/>
            <person name="Thang M."/>
            <person name="Chan C."/>
        </authorList>
    </citation>
    <scope>NUCLEOTIDE SEQUENCE [LARGE SCALE GENOMIC DNA]</scope>
</reference>
<sequence>MGQKPSQTADDATTDGGSASSLYGAYNFLLGCATPCADMGASESTGSLVKVVQHCCISSEREAALELVEQHRVIGDAGTMQIEDEDEIWAAWTSPRALDAAGHRQKLLVRPERDRRFEELYTLDKKVGEGSFGNVYKAHAKSAHGAQRAVAVKVFSLASPIASPQAKVDSEEAKRKLASFISECAMLSRLDHPYVVRMHESFQSAGSLHLVLEMCQGGELYNLLVRKIKEEDGLEEVTGQIFFRQMLHAVGYLHAGRIVHRDVKPENFLVSGDTDRPEELVLKLCDFGTATVLTQQKPRSMVNIGTLSYTAPEVYMRKGADLPADIWSLGVVLYVMLTGTNPFRNGKETSKQETVKRIKSGVFATQRAGWLKVSEPGQDMVKKLLVLIEDKRLTCCEALQHGWVLGARRISLPPNEEEPEALAVKAIRVLRRMLKLQPPQRNAVFACAMGATEADLPQPAAWRALFLLLDADNDGRLSIDECAAGLRRLTGISRSEVTEEDLRTAVQAADLDGNSFLDWAEWLSVGLLTVAKLPEAGLVVEFAQRLLSRMCTSGQSEVVLGIWKAAQQLKTETDKEARKMPLSMDDLRLVLSSCEEAFQ</sequence>
<evidence type="ECO:0000256" key="5">
    <source>
        <dbReference type="ARBA" id="ARBA00022777"/>
    </source>
</evidence>
<evidence type="ECO:0000313" key="12">
    <source>
        <dbReference type="EMBL" id="CAK9062304.1"/>
    </source>
</evidence>
<accession>A0ABP0NBT6</accession>
<keyword evidence="3" id="KW-0808">Transferase</keyword>
<keyword evidence="5" id="KW-0418">Kinase</keyword>
<name>A0ABP0NBT6_9DINO</name>
<feature type="domain" description="EF-hand" evidence="10">
    <location>
        <begin position="497"/>
        <end position="532"/>
    </location>
</feature>
<evidence type="ECO:0000259" key="9">
    <source>
        <dbReference type="PROSITE" id="PS50011"/>
    </source>
</evidence>
<dbReference type="InterPro" id="IPR017441">
    <property type="entry name" value="Protein_kinase_ATP_BS"/>
</dbReference>
<dbReference type="Proteomes" id="UP001642484">
    <property type="component" value="Unassembled WGS sequence"/>
</dbReference>
<evidence type="ECO:0000313" key="11">
    <source>
        <dbReference type="EMBL" id="CAK9061034.1"/>
    </source>
</evidence>
<dbReference type="PANTHER" id="PTHR24349">
    <property type="entry name" value="SERINE/THREONINE-PROTEIN KINASE"/>
    <property type="match status" value="1"/>
</dbReference>
<dbReference type="PROSITE" id="PS50222">
    <property type="entry name" value="EF_HAND_2"/>
    <property type="match status" value="2"/>
</dbReference>
<dbReference type="InterPro" id="IPR011009">
    <property type="entry name" value="Kinase-like_dom_sf"/>
</dbReference>
<dbReference type="PROSITE" id="PS50011">
    <property type="entry name" value="PROTEIN_KINASE_DOM"/>
    <property type="match status" value="1"/>
</dbReference>
<keyword evidence="6 8" id="KW-0067">ATP-binding</keyword>
<evidence type="ECO:0008006" key="14">
    <source>
        <dbReference type="Google" id="ProtNLM"/>
    </source>
</evidence>
<evidence type="ECO:0000256" key="1">
    <source>
        <dbReference type="ARBA" id="ARBA00001946"/>
    </source>
</evidence>
<dbReference type="InterPro" id="IPR002048">
    <property type="entry name" value="EF_hand_dom"/>
</dbReference>
<dbReference type="PROSITE" id="PS00107">
    <property type="entry name" value="PROTEIN_KINASE_ATP"/>
    <property type="match status" value="1"/>
</dbReference>
<comment type="caution">
    <text evidence="11">The sequence shown here is derived from an EMBL/GenBank/DDBJ whole genome shotgun (WGS) entry which is preliminary data.</text>
</comment>
<dbReference type="EMBL" id="CAXAMN010021695">
    <property type="protein sequence ID" value="CAK9062304.1"/>
    <property type="molecule type" value="Genomic_DNA"/>
</dbReference>
<protein>
    <recommendedName>
        <fullName evidence="14">Calcium-dependent protein kinase</fullName>
    </recommendedName>
</protein>
<evidence type="ECO:0000256" key="2">
    <source>
        <dbReference type="ARBA" id="ARBA00022527"/>
    </source>
</evidence>
<dbReference type="PROSITE" id="PS51257">
    <property type="entry name" value="PROKAR_LIPOPROTEIN"/>
    <property type="match status" value="1"/>
</dbReference>